<comment type="caution">
    <text evidence="2">The sequence shown here is derived from an EMBL/GenBank/DDBJ whole genome shotgun (WGS) entry which is preliminary data.</text>
</comment>
<sequence length="221" mass="25788">MQVMQPYNYQDDMFPFFAFDENESSDSVQQLPMVFALLEQNHFNTYEKLHDATQESQQLKQQIAELQDQVKKMKTLLGKQSRLTPEEETQIKNLQQQRTYLLREITRTRNLIQKEQLKNAKRSPLWTEQEKNIVLDSISIKNGKVKVDERSMIHLLKTKSRQEVENFATGVLTDIMTNVEQIQYDGDKASYLSQVGEMASFMGVTQAFQQQVVQMCAHAMQ</sequence>
<reference evidence="2" key="1">
    <citation type="submission" date="2023-06" db="EMBL/GenBank/DDBJ databases">
        <authorList>
            <person name="Kurt Z."/>
        </authorList>
    </citation>
    <scope>NUCLEOTIDE SEQUENCE</scope>
</reference>
<evidence type="ECO:0000313" key="3">
    <source>
        <dbReference type="EMBL" id="CAL6016187.1"/>
    </source>
</evidence>
<dbReference type="EMBL" id="CATOUU010000687">
    <property type="protein sequence ID" value="CAI9941208.1"/>
    <property type="molecule type" value="Genomic_DNA"/>
</dbReference>
<evidence type="ECO:0000313" key="4">
    <source>
        <dbReference type="Proteomes" id="UP001642409"/>
    </source>
</evidence>
<evidence type="ECO:0000256" key="1">
    <source>
        <dbReference type="SAM" id="Coils"/>
    </source>
</evidence>
<reference evidence="3 4" key="2">
    <citation type="submission" date="2024-07" db="EMBL/GenBank/DDBJ databases">
        <authorList>
            <person name="Akdeniz Z."/>
        </authorList>
    </citation>
    <scope>NUCLEOTIDE SEQUENCE [LARGE SCALE GENOMIC DNA]</scope>
</reference>
<dbReference type="Proteomes" id="UP001642409">
    <property type="component" value="Unassembled WGS sequence"/>
</dbReference>
<protein>
    <submittedName>
        <fullName evidence="3">Hypothetical_protein</fullName>
    </submittedName>
</protein>
<gene>
    <name evidence="3" type="ORF">HINF_LOCUS25390</name>
    <name evidence="2" type="ORF">HINF_LOCUS28853</name>
</gene>
<organism evidence="2">
    <name type="scientific">Hexamita inflata</name>
    <dbReference type="NCBI Taxonomy" id="28002"/>
    <lineage>
        <taxon>Eukaryota</taxon>
        <taxon>Metamonada</taxon>
        <taxon>Diplomonadida</taxon>
        <taxon>Hexamitidae</taxon>
        <taxon>Hexamitinae</taxon>
        <taxon>Hexamita</taxon>
    </lineage>
</organism>
<keyword evidence="1" id="KW-0175">Coiled coil</keyword>
<accession>A0AA86PPV3</accession>
<dbReference type="AlphaFoldDB" id="A0AA86PPV3"/>
<name>A0AA86PPV3_9EUKA</name>
<dbReference type="EMBL" id="CAXDID020000075">
    <property type="protein sequence ID" value="CAL6016187.1"/>
    <property type="molecule type" value="Genomic_DNA"/>
</dbReference>
<feature type="coiled-coil region" evidence="1">
    <location>
        <begin position="49"/>
        <end position="76"/>
    </location>
</feature>
<evidence type="ECO:0000313" key="2">
    <source>
        <dbReference type="EMBL" id="CAI9941208.1"/>
    </source>
</evidence>
<proteinExistence type="predicted"/>
<keyword evidence="4" id="KW-1185">Reference proteome</keyword>